<evidence type="ECO:0008006" key="4">
    <source>
        <dbReference type="Google" id="ProtNLM"/>
    </source>
</evidence>
<keyword evidence="3" id="KW-1185">Reference proteome</keyword>
<dbReference type="RefSeq" id="WP_125693298.1">
    <property type="nucleotide sequence ID" value="NZ_JBHSSK010000021.1"/>
</dbReference>
<sequence length="159" mass="18009">MKVKYLVAAAALSLGLAGAVTTFDQPVNAAAKSKRITTYKTMPKALRGTWQEKSYSKYKKGIKVRWSYTFKKHSYSMRMDFKGGHKKSKTIRFSKKEIGGMNYDHHYKVYNVFPGGSSIPKSKLPYAGYMTFTAGRHNGKKALGLHGIADDKITYFYRK</sequence>
<keyword evidence="1" id="KW-0732">Signal</keyword>
<reference evidence="3" key="1">
    <citation type="journal article" date="2019" name="Int. J. Syst. Evol. Microbiol.">
        <title>The Global Catalogue of Microorganisms (GCM) 10K type strain sequencing project: providing services to taxonomists for standard genome sequencing and annotation.</title>
        <authorList>
            <consortium name="The Broad Institute Genomics Platform"/>
            <consortium name="The Broad Institute Genome Sequencing Center for Infectious Disease"/>
            <person name="Wu L."/>
            <person name="Ma J."/>
        </authorList>
    </citation>
    <scope>NUCLEOTIDE SEQUENCE [LARGE SCALE GENOMIC DNA]</scope>
    <source>
        <strain evidence="3">CCM 8905</strain>
    </source>
</reference>
<accession>A0ABW1SRK0</accession>
<evidence type="ECO:0000313" key="3">
    <source>
        <dbReference type="Proteomes" id="UP001596254"/>
    </source>
</evidence>
<feature type="chain" id="PRO_5047540510" description="DUF5626 domain-containing protein" evidence="1">
    <location>
        <begin position="20"/>
        <end position="159"/>
    </location>
</feature>
<name>A0ABW1SRK0_9LACO</name>
<dbReference type="EMBL" id="JBHSSK010000021">
    <property type="protein sequence ID" value="MFC6207166.1"/>
    <property type="molecule type" value="Genomic_DNA"/>
</dbReference>
<evidence type="ECO:0000256" key="1">
    <source>
        <dbReference type="SAM" id="SignalP"/>
    </source>
</evidence>
<protein>
    <recommendedName>
        <fullName evidence="4">DUF5626 domain-containing protein</fullName>
    </recommendedName>
</protein>
<feature type="signal peptide" evidence="1">
    <location>
        <begin position="1"/>
        <end position="19"/>
    </location>
</feature>
<organism evidence="2 3">
    <name type="scientific">Levilactobacillus tongjiangensis</name>
    <dbReference type="NCBI Taxonomy" id="2486023"/>
    <lineage>
        <taxon>Bacteria</taxon>
        <taxon>Bacillati</taxon>
        <taxon>Bacillota</taxon>
        <taxon>Bacilli</taxon>
        <taxon>Lactobacillales</taxon>
        <taxon>Lactobacillaceae</taxon>
        <taxon>Levilactobacillus</taxon>
    </lineage>
</organism>
<comment type="caution">
    <text evidence="2">The sequence shown here is derived from an EMBL/GenBank/DDBJ whole genome shotgun (WGS) entry which is preliminary data.</text>
</comment>
<proteinExistence type="predicted"/>
<gene>
    <name evidence="2" type="ORF">ACFP1G_06705</name>
</gene>
<dbReference type="Proteomes" id="UP001596254">
    <property type="component" value="Unassembled WGS sequence"/>
</dbReference>
<evidence type="ECO:0000313" key="2">
    <source>
        <dbReference type="EMBL" id="MFC6207166.1"/>
    </source>
</evidence>